<proteinExistence type="predicted"/>
<reference evidence="1" key="1">
    <citation type="submission" date="2022-04" db="EMBL/GenBank/DDBJ databases">
        <authorList>
            <person name="Friedrich I."/>
            <person name="Schneider D."/>
            <person name="Poehlein A."/>
            <person name="Hertel R."/>
            <person name="Daniel R."/>
        </authorList>
    </citation>
    <scope>NUCLEOTIDE SEQUENCE</scope>
</reference>
<evidence type="ECO:0000313" key="2">
    <source>
        <dbReference type="Proteomes" id="UP001055634"/>
    </source>
</evidence>
<dbReference type="EMBL" id="ON529850">
    <property type="protein sequence ID" value="UTC28448.1"/>
    <property type="molecule type" value="Genomic_DNA"/>
</dbReference>
<gene>
    <name evidence="1" type="ORF">GURKE_04460</name>
</gene>
<evidence type="ECO:0000313" key="1">
    <source>
        <dbReference type="EMBL" id="UTC28448.1"/>
    </source>
</evidence>
<dbReference type="Proteomes" id="UP001055634">
    <property type="component" value="Segment"/>
</dbReference>
<keyword evidence="2" id="KW-1185">Reference proteome</keyword>
<name>A0A9E7N2B2_9CAUD</name>
<sequence>MNSTNPIVAAVEAAVRQAATIARETKSAAAVIFLCGLVSGCVFF</sequence>
<protein>
    <submittedName>
        <fullName evidence="1">Uncharacterized protein</fullName>
    </submittedName>
</protein>
<organism evidence="1 2">
    <name type="scientific">Brevundimonas phage vB_BpoS-Gurke</name>
    <dbReference type="NCBI Taxonomy" id="2948599"/>
    <lineage>
        <taxon>Viruses</taxon>
        <taxon>Duplodnaviria</taxon>
        <taxon>Heunggongvirae</taxon>
        <taxon>Uroviricota</taxon>
        <taxon>Caudoviricetes</taxon>
        <taxon>Jeanschmidtviridae</taxon>
        <taxon>Kikimoravirus</taxon>
        <taxon>Kikimoravirus gurke</taxon>
    </lineage>
</organism>
<accession>A0A9E7N2B2</accession>